<dbReference type="AlphaFoldDB" id="A0AAD9UVW2"/>
<gene>
    <name evidence="2" type="ORF">P5673_027124</name>
</gene>
<name>A0AAD9UVW2_ACRCE</name>
<keyword evidence="3" id="KW-1185">Reference proteome</keyword>
<dbReference type="Proteomes" id="UP001249851">
    <property type="component" value="Unassembled WGS sequence"/>
</dbReference>
<sequence length="139" mass="16228">MPRWRMKALIYAVAFTDLEKVKEFIGQELLAHLYSSGNQNDLMQESEAEVARREEMLRTFHGLKEALRIIETPDTLLHLDLPQAQILHHHPAHPVPFRVCHPGLIMRHLYPRDPVRPGNPPLHHRYQADLRCHQDLDGK</sequence>
<dbReference type="GO" id="GO:0005525">
    <property type="term" value="F:GTP binding"/>
    <property type="evidence" value="ECO:0007669"/>
    <property type="project" value="InterPro"/>
</dbReference>
<dbReference type="GO" id="GO:0003924">
    <property type="term" value="F:GTPase activity"/>
    <property type="evidence" value="ECO:0007669"/>
    <property type="project" value="InterPro"/>
</dbReference>
<dbReference type="PROSITE" id="PS51388">
    <property type="entry name" value="GED"/>
    <property type="match status" value="1"/>
</dbReference>
<dbReference type="EMBL" id="JARQWQ010000092">
    <property type="protein sequence ID" value="KAK2551883.1"/>
    <property type="molecule type" value="Genomic_DNA"/>
</dbReference>
<comment type="caution">
    <text evidence="2">The sequence shown here is derived from an EMBL/GenBank/DDBJ whole genome shotgun (WGS) entry which is preliminary data.</text>
</comment>
<evidence type="ECO:0000313" key="2">
    <source>
        <dbReference type="EMBL" id="KAK2551883.1"/>
    </source>
</evidence>
<proteinExistence type="predicted"/>
<dbReference type="InterPro" id="IPR003130">
    <property type="entry name" value="GED"/>
</dbReference>
<feature type="domain" description="GED" evidence="1">
    <location>
        <begin position="1"/>
        <end position="78"/>
    </location>
</feature>
<reference evidence="2" key="1">
    <citation type="journal article" date="2023" name="G3 (Bethesda)">
        <title>Whole genome assembly and annotation of the endangered Caribbean coral Acropora cervicornis.</title>
        <authorList>
            <person name="Selwyn J.D."/>
            <person name="Vollmer S.V."/>
        </authorList>
    </citation>
    <scope>NUCLEOTIDE SEQUENCE</scope>
    <source>
        <strain evidence="2">K2</strain>
    </source>
</reference>
<organism evidence="2 3">
    <name type="scientific">Acropora cervicornis</name>
    <name type="common">Staghorn coral</name>
    <dbReference type="NCBI Taxonomy" id="6130"/>
    <lineage>
        <taxon>Eukaryota</taxon>
        <taxon>Metazoa</taxon>
        <taxon>Cnidaria</taxon>
        <taxon>Anthozoa</taxon>
        <taxon>Hexacorallia</taxon>
        <taxon>Scleractinia</taxon>
        <taxon>Astrocoeniina</taxon>
        <taxon>Acroporidae</taxon>
        <taxon>Acropora</taxon>
    </lineage>
</organism>
<dbReference type="InterPro" id="IPR020850">
    <property type="entry name" value="GED_dom"/>
</dbReference>
<accession>A0AAD9UVW2</accession>
<evidence type="ECO:0000313" key="3">
    <source>
        <dbReference type="Proteomes" id="UP001249851"/>
    </source>
</evidence>
<reference evidence="2" key="2">
    <citation type="journal article" date="2023" name="Science">
        <title>Genomic signatures of disease resistance in endangered staghorn corals.</title>
        <authorList>
            <person name="Vollmer S.V."/>
            <person name="Selwyn J.D."/>
            <person name="Despard B.A."/>
            <person name="Roesel C.L."/>
        </authorList>
    </citation>
    <scope>NUCLEOTIDE SEQUENCE</scope>
    <source>
        <strain evidence="2">K2</strain>
    </source>
</reference>
<dbReference type="Pfam" id="PF02212">
    <property type="entry name" value="GED"/>
    <property type="match status" value="1"/>
</dbReference>
<protein>
    <submittedName>
        <fullName evidence="2">Dynamin-1</fullName>
    </submittedName>
</protein>
<evidence type="ECO:0000259" key="1">
    <source>
        <dbReference type="PROSITE" id="PS51388"/>
    </source>
</evidence>